<dbReference type="Gene3D" id="2.60.40.1090">
    <property type="entry name" value="Fimbrial-type adhesion domain"/>
    <property type="match status" value="1"/>
</dbReference>
<feature type="domain" description="Fimbrial-type adhesion" evidence="2">
    <location>
        <begin position="32"/>
        <end position="178"/>
    </location>
</feature>
<dbReference type="EMBL" id="LDSI01000027">
    <property type="protein sequence ID" value="KTS94523.1"/>
    <property type="molecule type" value="Genomic_DNA"/>
</dbReference>
<sequence>MKNFLNKILFFFCLISSLPASAVSEGDITTVNISGTIVEDVTCTVNHGNAIQVFLGDDIFIDKIDGKTYKKTAVPINLDCTEATKGIVQTLSFKASGVGVGCDKYLCTDYEGLMLKIYHNNDVLNLEDKVSYVTLANGTAMVLDGGSLDFYVVPLKKEGVKIKSGTFSSVATLVVDMQ</sequence>
<reference evidence="3 4" key="1">
    <citation type="journal article" date="2016" name="Front. Microbiol.">
        <title>Genomic Resource of Rice Seed Associated Bacteria.</title>
        <authorList>
            <person name="Midha S."/>
            <person name="Bansal K."/>
            <person name="Sharma S."/>
            <person name="Kumar N."/>
            <person name="Patil P.P."/>
            <person name="Chaudhry V."/>
            <person name="Patil P.B."/>
        </authorList>
    </citation>
    <scope>NUCLEOTIDE SEQUENCE [LARGE SCALE GENOMIC DNA]</scope>
    <source>
        <strain evidence="3 4">RSA13</strain>
    </source>
</reference>
<dbReference type="PANTHER" id="PTHR33420">
    <property type="entry name" value="FIMBRIAL SUBUNIT ELFA-RELATED"/>
    <property type="match status" value="1"/>
</dbReference>
<protein>
    <recommendedName>
        <fullName evidence="2">Fimbrial-type adhesion domain-containing protein</fullName>
    </recommendedName>
</protein>
<keyword evidence="1" id="KW-0732">Signal</keyword>
<organism evidence="3 4">
    <name type="scientific">Pantoea stewartii</name>
    <dbReference type="NCBI Taxonomy" id="66269"/>
    <lineage>
        <taxon>Bacteria</taxon>
        <taxon>Pseudomonadati</taxon>
        <taxon>Pseudomonadota</taxon>
        <taxon>Gammaproteobacteria</taxon>
        <taxon>Enterobacterales</taxon>
        <taxon>Erwiniaceae</taxon>
        <taxon>Pantoea</taxon>
    </lineage>
</organism>
<evidence type="ECO:0000259" key="2">
    <source>
        <dbReference type="Pfam" id="PF00419"/>
    </source>
</evidence>
<dbReference type="Pfam" id="PF00419">
    <property type="entry name" value="Fimbrial"/>
    <property type="match status" value="1"/>
</dbReference>
<dbReference type="InterPro" id="IPR050263">
    <property type="entry name" value="Bact_Fimbrial_Adh_Pro"/>
</dbReference>
<evidence type="ECO:0000313" key="3">
    <source>
        <dbReference type="EMBL" id="KTS94523.1"/>
    </source>
</evidence>
<dbReference type="Proteomes" id="UP000072520">
    <property type="component" value="Unassembled WGS sequence"/>
</dbReference>
<dbReference type="InterPro" id="IPR000259">
    <property type="entry name" value="Adhesion_dom_fimbrial"/>
</dbReference>
<dbReference type="InterPro" id="IPR008966">
    <property type="entry name" value="Adhesion_dom_sf"/>
</dbReference>
<dbReference type="RefSeq" id="WP_058708322.1">
    <property type="nucleotide sequence ID" value="NZ_JALKTT010000002.1"/>
</dbReference>
<dbReference type="GO" id="GO:0043709">
    <property type="term" value="P:cell adhesion involved in single-species biofilm formation"/>
    <property type="evidence" value="ECO:0007669"/>
    <property type="project" value="TreeGrafter"/>
</dbReference>
<accession>A0AB34VDP0</accession>
<evidence type="ECO:0000313" key="4">
    <source>
        <dbReference type="Proteomes" id="UP000072520"/>
    </source>
</evidence>
<feature type="signal peptide" evidence="1">
    <location>
        <begin position="1"/>
        <end position="22"/>
    </location>
</feature>
<evidence type="ECO:0000256" key="1">
    <source>
        <dbReference type="SAM" id="SignalP"/>
    </source>
</evidence>
<dbReference type="InterPro" id="IPR036937">
    <property type="entry name" value="Adhesion_dom_fimbrial_sf"/>
</dbReference>
<proteinExistence type="predicted"/>
<dbReference type="SUPFAM" id="SSF49401">
    <property type="entry name" value="Bacterial adhesins"/>
    <property type="match status" value="1"/>
</dbReference>
<comment type="caution">
    <text evidence="3">The sequence shown here is derived from an EMBL/GenBank/DDBJ whole genome shotgun (WGS) entry which is preliminary data.</text>
</comment>
<gene>
    <name evidence="3" type="ORF">RSA13_17655</name>
</gene>
<name>A0AB34VDP0_9GAMM</name>
<feature type="chain" id="PRO_5044256047" description="Fimbrial-type adhesion domain-containing protein" evidence="1">
    <location>
        <begin position="23"/>
        <end position="178"/>
    </location>
</feature>
<dbReference type="GO" id="GO:0009289">
    <property type="term" value="C:pilus"/>
    <property type="evidence" value="ECO:0007669"/>
    <property type="project" value="InterPro"/>
</dbReference>
<dbReference type="AlphaFoldDB" id="A0AB34VDP0"/>
<dbReference type="PANTHER" id="PTHR33420:SF33">
    <property type="entry name" value="MINOR FIMBRIAL SUBUNIT"/>
    <property type="match status" value="1"/>
</dbReference>